<evidence type="ECO:0000313" key="13">
    <source>
        <dbReference type="EMBL" id="NPT47145.1"/>
    </source>
</evidence>
<dbReference type="InterPro" id="IPR003710">
    <property type="entry name" value="ApbA"/>
</dbReference>
<dbReference type="InterPro" id="IPR013752">
    <property type="entry name" value="KPA_reductase"/>
</dbReference>
<evidence type="ECO:0000256" key="6">
    <source>
        <dbReference type="ARBA" id="ARBA00022857"/>
    </source>
</evidence>
<dbReference type="EMBL" id="WOEY01000155">
    <property type="protein sequence ID" value="NPT47145.1"/>
    <property type="molecule type" value="Genomic_DNA"/>
</dbReference>
<dbReference type="RefSeq" id="WP_172317621.1">
    <property type="nucleotide sequence ID" value="NZ_WOEY01000155.1"/>
</dbReference>
<dbReference type="PANTHER" id="PTHR21708:SF26">
    <property type="entry name" value="2-DEHYDROPANTOATE 2-REDUCTASE"/>
    <property type="match status" value="1"/>
</dbReference>
<dbReference type="InterPro" id="IPR036291">
    <property type="entry name" value="NAD(P)-bd_dom_sf"/>
</dbReference>
<comment type="caution">
    <text evidence="13">The sequence shown here is derived from an EMBL/GenBank/DDBJ whole genome shotgun (WGS) entry which is preliminary data.</text>
</comment>
<dbReference type="EC" id="1.1.1.169" evidence="3 10"/>
<keyword evidence="6 10" id="KW-0521">NADP</keyword>
<dbReference type="InterPro" id="IPR008927">
    <property type="entry name" value="6-PGluconate_DH-like_C_sf"/>
</dbReference>
<comment type="similarity">
    <text evidence="2 10">Belongs to the ketopantoate reductase family.</text>
</comment>
<evidence type="ECO:0000256" key="5">
    <source>
        <dbReference type="ARBA" id="ARBA00022655"/>
    </source>
</evidence>
<keyword evidence="7 10" id="KW-0560">Oxidoreductase</keyword>
<evidence type="ECO:0000256" key="1">
    <source>
        <dbReference type="ARBA" id="ARBA00004994"/>
    </source>
</evidence>
<evidence type="ECO:0000256" key="9">
    <source>
        <dbReference type="ARBA" id="ARBA00048793"/>
    </source>
</evidence>
<dbReference type="Gene3D" id="1.10.1040.10">
    <property type="entry name" value="N-(1-d-carboxylethyl)-l-norvaline Dehydrogenase, domain 2"/>
    <property type="match status" value="1"/>
</dbReference>
<evidence type="ECO:0000256" key="8">
    <source>
        <dbReference type="ARBA" id="ARBA00032024"/>
    </source>
</evidence>
<feature type="domain" description="Ketopantoate reductase C-terminal" evidence="12">
    <location>
        <begin position="180"/>
        <end position="300"/>
    </location>
</feature>
<dbReference type="InterPro" id="IPR013332">
    <property type="entry name" value="KPR_N"/>
</dbReference>
<dbReference type="InterPro" id="IPR051402">
    <property type="entry name" value="KPR-Related"/>
</dbReference>
<dbReference type="NCBIfam" id="TIGR00745">
    <property type="entry name" value="apbA_panE"/>
    <property type="match status" value="1"/>
</dbReference>
<name>A0ABX2C567_9BURK</name>
<evidence type="ECO:0000256" key="4">
    <source>
        <dbReference type="ARBA" id="ARBA00019465"/>
    </source>
</evidence>
<organism evidence="13 14">
    <name type="scientific">Paraburkholderia solitsugae</name>
    <dbReference type="NCBI Taxonomy" id="2675748"/>
    <lineage>
        <taxon>Bacteria</taxon>
        <taxon>Pseudomonadati</taxon>
        <taxon>Pseudomonadota</taxon>
        <taxon>Betaproteobacteria</taxon>
        <taxon>Burkholderiales</taxon>
        <taxon>Burkholderiaceae</taxon>
        <taxon>Paraburkholderia</taxon>
    </lineage>
</organism>
<dbReference type="Gene3D" id="3.40.50.720">
    <property type="entry name" value="NAD(P)-binding Rossmann-like Domain"/>
    <property type="match status" value="1"/>
</dbReference>
<evidence type="ECO:0000256" key="2">
    <source>
        <dbReference type="ARBA" id="ARBA00007870"/>
    </source>
</evidence>
<comment type="function">
    <text evidence="10">Catalyzes the NADPH-dependent reduction of ketopantoate into pantoic acid.</text>
</comment>
<dbReference type="Pfam" id="PF08546">
    <property type="entry name" value="ApbA_C"/>
    <property type="match status" value="1"/>
</dbReference>
<dbReference type="GO" id="GO:0008677">
    <property type="term" value="F:2-dehydropantoate 2-reductase activity"/>
    <property type="evidence" value="ECO:0007669"/>
    <property type="project" value="UniProtKB-EC"/>
</dbReference>
<comment type="pathway">
    <text evidence="1 10">Cofactor biosynthesis; (R)-pantothenate biosynthesis; (R)-pantoate from 3-methyl-2-oxobutanoate: step 2/2.</text>
</comment>
<comment type="catalytic activity">
    <reaction evidence="9 10">
        <text>(R)-pantoate + NADP(+) = 2-dehydropantoate + NADPH + H(+)</text>
        <dbReference type="Rhea" id="RHEA:16233"/>
        <dbReference type="ChEBI" id="CHEBI:11561"/>
        <dbReference type="ChEBI" id="CHEBI:15378"/>
        <dbReference type="ChEBI" id="CHEBI:15980"/>
        <dbReference type="ChEBI" id="CHEBI:57783"/>
        <dbReference type="ChEBI" id="CHEBI:58349"/>
        <dbReference type="EC" id="1.1.1.169"/>
    </reaction>
</comment>
<keyword evidence="14" id="KW-1185">Reference proteome</keyword>
<evidence type="ECO:0000256" key="3">
    <source>
        <dbReference type="ARBA" id="ARBA00013014"/>
    </source>
</evidence>
<gene>
    <name evidence="13" type="ORF">GNZ12_38820</name>
</gene>
<reference evidence="13 14" key="1">
    <citation type="submission" date="2019-11" db="EMBL/GenBank/DDBJ databases">
        <title>Metabolism of dissolved organic matter in forest soils.</title>
        <authorList>
            <person name="Cyle K.T."/>
            <person name="Wilhelm R.C."/>
            <person name="Martinez C.E."/>
        </authorList>
    </citation>
    <scope>NUCLEOTIDE SEQUENCE [LARGE SCALE GENOMIC DNA]</scope>
    <source>
        <strain evidence="13 14">1N</strain>
    </source>
</reference>
<sequence>MRIAILGAGGVGGYFGARLAAAGCEVTFVARGRHLEAMRNHGLRIESPLGNLALENVKAVRDISEVGKVDLVFVTVKLWDTEDVAKSLVPVVAQGAAVVSFQNSVQKDEVLSKYLPKESIVAGVCYIAAAIGEPGVIVHTGMQQKLAFGEYDGTRSARVVELYDACSKAGIDVEISDDPRRLIWEKFVFVVGLSAITSAVRKPVGVVLENPKTRKLLLDVMREVVAVGQAKGVAIPDDFAQRQLSLADAFSPTATSSMHNDLERGNRLELPWLSGDVADMGAQVNVPTPCNRVIADILSPYALGA</sequence>
<evidence type="ECO:0000256" key="10">
    <source>
        <dbReference type="RuleBase" id="RU362068"/>
    </source>
</evidence>
<dbReference type="Proteomes" id="UP000652198">
    <property type="component" value="Unassembled WGS sequence"/>
</dbReference>
<keyword evidence="5 10" id="KW-0566">Pantothenate biosynthesis</keyword>
<evidence type="ECO:0000313" key="14">
    <source>
        <dbReference type="Proteomes" id="UP000652198"/>
    </source>
</evidence>
<dbReference type="SUPFAM" id="SSF51735">
    <property type="entry name" value="NAD(P)-binding Rossmann-fold domains"/>
    <property type="match status" value="1"/>
</dbReference>
<feature type="domain" description="Ketopantoate reductase N-terminal" evidence="11">
    <location>
        <begin position="3"/>
        <end position="152"/>
    </location>
</feature>
<dbReference type="InterPro" id="IPR013328">
    <property type="entry name" value="6PGD_dom2"/>
</dbReference>
<evidence type="ECO:0000256" key="7">
    <source>
        <dbReference type="ARBA" id="ARBA00023002"/>
    </source>
</evidence>
<accession>A0ABX2C567</accession>
<evidence type="ECO:0000259" key="12">
    <source>
        <dbReference type="Pfam" id="PF08546"/>
    </source>
</evidence>
<dbReference type="SUPFAM" id="SSF48179">
    <property type="entry name" value="6-phosphogluconate dehydrogenase C-terminal domain-like"/>
    <property type="match status" value="1"/>
</dbReference>
<dbReference type="PANTHER" id="PTHR21708">
    <property type="entry name" value="PROBABLE 2-DEHYDROPANTOATE 2-REDUCTASE"/>
    <property type="match status" value="1"/>
</dbReference>
<evidence type="ECO:0000259" key="11">
    <source>
        <dbReference type="Pfam" id="PF02558"/>
    </source>
</evidence>
<dbReference type="Pfam" id="PF02558">
    <property type="entry name" value="ApbA"/>
    <property type="match status" value="1"/>
</dbReference>
<proteinExistence type="inferred from homology"/>
<protein>
    <recommendedName>
        <fullName evidence="4 10">2-dehydropantoate 2-reductase</fullName>
        <ecNumber evidence="3 10">1.1.1.169</ecNumber>
    </recommendedName>
    <alternativeName>
        <fullName evidence="8 10">Ketopantoate reductase</fullName>
    </alternativeName>
</protein>